<reference evidence="2 3" key="1">
    <citation type="journal article" date="2010" name="Stand. Genomic Sci.">
        <title>Complete genome sequence of Aminobacterium colombiense type strain (ALA-1).</title>
        <authorList>
            <person name="Chertkov O."/>
            <person name="Sikorski J."/>
            <person name="Brambilla E."/>
            <person name="Lapidus A."/>
            <person name="Copeland A."/>
            <person name="Glavina Del Rio T."/>
            <person name="Nolan M."/>
            <person name="Lucas S."/>
            <person name="Tice H."/>
            <person name="Cheng J.F."/>
            <person name="Han C."/>
            <person name="Detter J.C."/>
            <person name="Bruce D."/>
            <person name="Tapia R."/>
            <person name="Goodwin L."/>
            <person name="Pitluck S."/>
            <person name="Liolios K."/>
            <person name="Ivanova N."/>
            <person name="Mavromatis K."/>
            <person name="Ovchinnikova G."/>
            <person name="Pati A."/>
            <person name="Chen A."/>
            <person name="Palaniappan K."/>
            <person name="Land M."/>
            <person name="Hauser L."/>
            <person name="Chang Y.J."/>
            <person name="Jeffries C.D."/>
            <person name="Spring S."/>
            <person name="Rohde M."/>
            <person name="Goker M."/>
            <person name="Bristow J."/>
            <person name="Eisen J.A."/>
            <person name="Markowitz V."/>
            <person name="Hugenholtz P."/>
            <person name="Kyrpides N.C."/>
            <person name="Klenk H.P."/>
        </authorList>
    </citation>
    <scope>NUCLEOTIDE SEQUENCE [LARGE SCALE GENOMIC DNA]</scope>
    <source>
        <strain evidence="3">DSM 12261 / ALA-1</strain>
    </source>
</reference>
<dbReference type="Proteomes" id="UP000002366">
    <property type="component" value="Chromosome"/>
</dbReference>
<evidence type="ECO:0000259" key="1">
    <source>
        <dbReference type="Pfam" id="PF01966"/>
    </source>
</evidence>
<evidence type="ECO:0000313" key="3">
    <source>
        <dbReference type="Proteomes" id="UP000002366"/>
    </source>
</evidence>
<dbReference type="GO" id="GO:0016787">
    <property type="term" value="F:hydrolase activity"/>
    <property type="evidence" value="ECO:0007669"/>
    <property type="project" value="UniProtKB-KW"/>
</dbReference>
<dbReference type="InterPro" id="IPR006675">
    <property type="entry name" value="HDIG_dom"/>
</dbReference>
<keyword evidence="3" id="KW-1185">Reference proteome</keyword>
<sequence>MKFTREQALAHLREYNKDESHIKHALAVEAAMKYFARQSQEDEEKWGIVGLLHDIDWEHTEQAPEKHTHLAALWLKEKGYADDIIRAVQAHGWGLTSDVEPHTLMEKTLFAVDELTGLIIAAALVRPSKSLQDLQVKSVKKKWKDKAFARGVDRDVIQKGVDMLDMSLDEMIDGVLEALRPIEEELGLGIE</sequence>
<dbReference type="RefSeq" id="WP_013047815.1">
    <property type="nucleotide sequence ID" value="NC_014011.1"/>
</dbReference>
<gene>
    <name evidence="2" type="ordered locus">Amico_0407</name>
</gene>
<keyword evidence="2" id="KW-0378">Hydrolase</keyword>
<dbReference type="PANTHER" id="PTHR38659:SF2">
    <property type="entry name" value="HDIG DOMAIN PROTEIN"/>
    <property type="match status" value="1"/>
</dbReference>
<dbReference type="Pfam" id="PF01966">
    <property type="entry name" value="HD"/>
    <property type="match status" value="1"/>
</dbReference>
<dbReference type="NCBIfam" id="TIGR00277">
    <property type="entry name" value="HDIG"/>
    <property type="match status" value="1"/>
</dbReference>
<dbReference type="InterPro" id="IPR006674">
    <property type="entry name" value="HD_domain"/>
</dbReference>
<dbReference type="eggNOG" id="COG2316">
    <property type="taxonomic scope" value="Bacteria"/>
</dbReference>
<dbReference type="PANTHER" id="PTHR38659">
    <property type="entry name" value="METAL-DEPENDENT PHOSPHOHYDROLASE"/>
    <property type="match status" value="1"/>
</dbReference>
<dbReference type="STRING" id="572547.Amico_0407"/>
<name>D5EDB7_AMICL</name>
<organism evidence="2 3">
    <name type="scientific">Aminobacterium colombiense (strain DSM 12261 / ALA-1)</name>
    <dbReference type="NCBI Taxonomy" id="572547"/>
    <lineage>
        <taxon>Bacteria</taxon>
        <taxon>Thermotogati</taxon>
        <taxon>Synergistota</taxon>
        <taxon>Synergistia</taxon>
        <taxon>Synergistales</taxon>
        <taxon>Aminobacteriaceae</taxon>
        <taxon>Aminobacterium</taxon>
    </lineage>
</organism>
<accession>D5EDB7</accession>
<dbReference type="Gene3D" id="1.10.3210.10">
    <property type="entry name" value="Hypothetical protein af1432"/>
    <property type="match status" value="1"/>
</dbReference>
<dbReference type="HOGENOM" id="CLU_090635_1_1_0"/>
<dbReference type="EMBL" id="CP001997">
    <property type="protein sequence ID" value="ADE56549.1"/>
    <property type="molecule type" value="Genomic_DNA"/>
</dbReference>
<proteinExistence type="predicted"/>
<dbReference type="OrthoDB" id="9801160at2"/>
<protein>
    <submittedName>
        <fullName evidence="2">Metal dependent phosphohydrolase</fullName>
    </submittedName>
</protein>
<dbReference type="SUPFAM" id="SSF109604">
    <property type="entry name" value="HD-domain/PDEase-like"/>
    <property type="match status" value="1"/>
</dbReference>
<dbReference type="KEGG" id="aco:Amico_0407"/>
<evidence type="ECO:0000313" key="2">
    <source>
        <dbReference type="EMBL" id="ADE56549.1"/>
    </source>
</evidence>
<feature type="domain" description="HD" evidence="1">
    <location>
        <begin position="23"/>
        <end position="94"/>
    </location>
</feature>
<dbReference type="AlphaFoldDB" id="D5EDB7"/>